<protein>
    <recommendedName>
        <fullName evidence="3">Right handed beta helix domain-containing protein</fullName>
    </recommendedName>
</protein>
<gene>
    <name evidence="1" type="ORF">BE18_00850</name>
</gene>
<accession>A0A150RWX8</accession>
<evidence type="ECO:0000313" key="1">
    <source>
        <dbReference type="EMBL" id="KYF84620.1"/>
    </source>
</evidence>
<organism evidence="1 2">
    <name type="scientific">Sorangium cellulosum</name>
    <name type="common">Polyangium cellulosum</name>
    <dbReference type="NCBI Taxonomy" id="56"/>
    <lineage>
        <taxon>Bacteria</taxon>
        <taxon>Pseudomonadati</taxon>
        <taxon>Myxococcota</taxon>
        <taxon>Polyangia</taxon>
        <taxon>Polyangiales</taxon>
        <taxon>Polyangiaceae</taxon>
        <taxon>Sorangium</taxon>
    </lineage>
</organism>
<comment type="caution">
    <text evidence="1">The sequence shown here is derived from an EMBL/GenBank/DDBJ whole genome shotgun (WGS) entry which is preliminary data.</text>
</comment>
<dbReference type="EMBL" id="JEMC01002904">
    <property type="protein sequence ID" value="KYF84620.1"/>
    <property type="molecule type" value="Genomic_DNA"/>
</dbReference>
<evidence type="ECO:0000313" key="2">
    <source>
        <dbReference type="Proteomes" id="UP000075515"/>
    </source>
</evidence>
<evidence type="ECO:0008006" key="3">
    <source>
        <dbReference type="Google" id="ProtNLM"/>
    </source>
</evidence>
<dbReference type="Proteomes" id="UP000075515">
    <property type="component" value="Unassembled WGS sequence"/>
</dbReference>
<proteinExistence type="predicted"/>
<sequence length="67" mass="7017">MNIAAESGKVTGGGDVRLAARTQFANSSDITIQNLTISNTAVNESPCAVNSTFRNLTLVNARDNSCD</sequence>
<reference evidence="1 2" key="1">
    <citation type="submission" date="2014-02" db="EMBL/GenBank/DDBJ databases">
        <title>The small core and large imbalanced accessory genome model reveals a collaborative survival strategy of Sorangium cellulosum strains in nature.</title>
        <authorList>
            <person name="Han K."/>
            <person name="Peng R."/>
            <person name="Blom J."/>
            <person name="Li Y.-Z."/>
        </authorList>
    </citation>
    <scope>NUCLEOTIDE SEQUENCE [LARGE SCALE GENOMIC DNA]</scope>
    <source>
        <strain evidence="1 2">So0149</strain>
    </source>
</reference>
<dbReference type="AlphaFoldDB" id="A0A150RWX8"/>
<name>A0A150RWX8_SORCE</name>